<keyword evidence="2" id="KW-1185">Reference proteome</keyword>
<sequence length="160" mass="18469">MNGWLKLHRALMNKPIWTESTSDQKVILMALLMLANYEERQWKWGGREYSLQPGQFVTSVASLGQQCGKGVTASKIRTALKRFEEYGFMTSETTNQNQVITIVNWGFYQKNDEPMTSVFANERRTGNEQIATTKNKRTKNIRKRARVNEFKLDLTKGEAI</sequence>
<evidence type="ECO:0000313" key="1">
    <source>
        <dbReference type="EMBL" id="MFC5602695.1"/>
    </source>
</evidence>
<name>A0ABW0TW27_9BACL</name>
<organism evidence="1 2">
    <name type="scientific">Sporosarcina koreensis</name>
    <dbReference type="NCBI Taxonomy" id="334735"/>
    <lineage>
        <taxon>Bacteria</taxon>
        <taxon>Bacillati</taxon>
        <taxon>Bacillota</taxon>
        <taxon>Bacilli</taxon>
        <taxon>Bacillales</taxon>
        <taxon>Caryophanaceae</taxon>
        <taxon>Sporosarcina</taxon>
    </lineage>
</organism>
<evidence type="ECO:0008006" key="3">
    <source>
        <dbReference type="Google" id="ProtNLM"/>
    </source>
</evidence>
<dbReference type="RefSeq" id="WP_381442872.1">
    <property type="nucleotide sequence ID" value="NZ_JBHSNP010000010.1"/>
</dbReference>
<dbReference type="Proteomes" id="UP001596071">
    <property type="component" value="Unassembled WGS sequence"/>
</dbReference>
<dbReference type="EMBL" id="JBHSNP010000010">
    <property type="protein sequence ID" value="MFC5602695.1"/>
    <property type="molecule type" value="Genomic_DNA"/>
</dbReference>
<reference evidence="2" key="1">
    <citation type="journal article" date="2019" name="Int. J. Syst. Evol. Microbiol.">
        <title>The Global Catalogue of Microorganisms (GCM) 10K type strain sequencing project: providing services to taxonomists for standard genome sequencing and annotation.</title>
        <authorList>
            <consortium name="The Broad Institute Genomics Platform"/>
            <consortium name="The Broad Institute Genome Sequencing Center for Infectious Disease"/>
            <person name="Wu L."/>
            <person name="Ma J."/>
        </authorList>
    </citation>
    <scope>NUCLEOTIDE SEQUENCE [LARGE SCALE GENOMIC DNA]</scope>
    <source>
        <strain evidence="2">KACC 11299</strain>
    </source>
</reference>
<gene>
    <name evidence="1" type="ORF">ACFPTP_05640</name>
</gene>
<comment type="caution">
    <text evidence="1">The sequence shown here is derived from an EMBL/GenBank/DDBJ whole genome shotgun (WGS) entry which is preliminary data.</text>
</comment>
<evidence type="ECO:0000313" key="2">
    <source>
        <dbReference type="Proteomes" id="UP001596071"/>
    </source>
</evidence>
<accession>A0ABW0TW27</accession>
<proteinExistence type="predicted"/>
<protein>
    <recommendedName>
        <fullName evidence="3">Helix-turn-helix domain-containing protein</fullName>
    </recommendedName>
</protein>